<accession>A0A830GJK3</accession>
<protein>
    <submittedName>
        <fullName evidence="1">Uncharacterized protein</fullName>
    </submittedName>
</protein>
<comment type="caution">
    <text evidence="1">The sequence shown here is derived from an EMBL/GenBank/DDBJ whole genome shotgun (WGS) entry which is preliminary data.</text>
</comment>
<keyword evidence="2" id="KW-1185">Reference proteome</keyword>
<organism evidence="1 2">
    <name type="scientific">Haloarcula pellucida</name>
    <dbReference type="NCBI Taxonomy" id="1427151"/>
    <lineage>
        <taxon>Archaea</taxon>
        <taxon>Methanobacteriati</taxon>
        <taxon>Methanobacteriota</taxon>
        <taxon>Stenosarchaea group</taxon>
        <taxon>Halobacteria</taxon>
        <taxon>Halobacteriales</taxon>
        <taxon>Haloarculaceae</taxon>
        <taxon>Haloarcula</taxon>
    </lineage>
</organism>
<dbReference type="EMBL" id="BMOU01000002">
    <property type="protein sequence ID" value="GGN92373.1"/>
    <property type="molecule type" value="Genomic_DNA"/>
</dbReference>
<reference evidence="1" key="1">
    <citation type="journal article" date="2014" name="Int. J. Syst. Evol. Microbiol.">
        <title>Complete genome sequence of Corynebacterium casei LMG S-19264T (=DSM 44701T), isolated from a smear-ripened cheese.</title>
        <authorList>
            <consortium name="US DOE Joint Genome Institute (JGI-PGF)"/>
            <person name="Walter F."/>
            <person name="Albersmeier A."/>
            <person name="Kalinowski J."/>
            <person name="Ruckert C."/>
        </authorList>
    </citation>
    <scope>NUCLEOTIDE SEQUENCE</scope>
    <source>
        <strain evidence="1">JCM 17820</strain>
    </source>
</reference>
<evidence type="ECO:0000313" key="2">
    <source>
        <dbReference type="Proteomes" id="UP000605784"/>
    </source>
</evidence>
<dbReference type="Proteomes" id="UP000605784">
    <property type="component" value="Unassembled WGS sequence"/>
</dbReference>
<sequence length="179" mass="20298">MPEILQRVPEPTESDIDAGDRAESYWLADDAAYHLKLDVRKDDYTLSWVTSFSAAQFVRSVIDIDGMGKKTVQGECTIDGVTRHFEMGELVFVITVDEFPERCSYCKAKDEFEGRKVEIDWVAIDENAHIELTANRVPVAEFRDFIHTSIDSDVIGDGRVETTIKEAGSLVRSKQQLEY</sequence>
<dbReference type="AlphaFoldDB" id="A0A830GJK3"/>
<reference evidence="1" key="2">
    <citation type="submission" date="2020-09" db="EMBL/GenBank/DDBJ databases">
        <authorList>
            <person name="Sun Q."/>
            <person name="Ohkuma M."/>
        </authorList>
    </citation>
    <scope>NUCLEOTIDE SEQUENCE</scope>
    <source>
        <strain evidence="1">JCM 17820</strain>
    </source>
</reference>
<name>A0A830GJK3_9EURY</name>
<gene>
    <name evidence="1" type="ORF">GCM10009030_16550</name>
</gene>
<dbReference type="RefSeq" id="WP_188996354.1">
    <property type="nucleotide sequence ID" value="NZ_BMOU01000002.1"/>
</dbReference>
<proteinExistence type="predicted"/>
<evidence type="ECO:0000313" key="1">
    <source>
        <dbReference type="EMBL" id="GGN92373.1"/>
    </source>
</evidence>